<gene>
    <name evidence="3" type="ORF">Tco_0891496</name>
</gene>
<feature type="coiled-coil region" evidence="1">
    <location>
        <begin position="163"/>
        <end position="190"/>
    </location>
</feature>
<accession>A0ABQ5C4V5</accession>
<reference evidence="3" key="1">
    <citation type="journal article" date="2022" name="Int. J. Mol. Sci.">
        <title>Draft Genome of Tanacetum Coccineum: Genomic Comparison of Closely Related Tanacetum-Family Plants.</title>
        <authorList>
            <person name="Yamashiro T."/>
            <person name="Shiraishi A."/>
            <person name="Nakayama K."/>
            <person name="Satake H."/>
        </authorList>
    </citation>
    <scope>NUCLEOTIDE SEQUENCE</scope>
</reference>
<organism evidence="3 4">
    <name type="scientific">Tanacetum coccineum</name>
    <dbReference type="NCBI Taxonomy" id="301880"/>
    <lineage>
        <taxon>Eukaryota</taxon>
        <taxon>Viridiplantae</taxon>
        <taxon>Streptophyta</taxon>
        <taxon>Embryophyta</taxon>
        <taxon>Tracheophyta</taxon>
        <taxon>Spermatophyta</taxon>
        <taxon>Magnoliopsida</taxon>
        <taxon>eudicotyledons</taxon>
        <taxon>Gunneridae</taxon>
        <taxon>Pentapetalae</taxon>
        <taxon>asterids</taxon>
        <taxon>campanulids</taxon>
        <taxon>Asterales</taxon>
        <taxon>Asteraceae</taxon>
        <taxon>Asteroideae</taxon>
        <taxon>Anthemideae</taxon>
        <taxon>Anthemidinae</taxon>
        <taxon>Tanacetum</taxon>
    </lineage>
</organism>
<dbReference type="Proteomes" id="UP001151760">
    <property type="component" value="Unassembled WGS sequence"/>
</dbReference>
<comment type="caution">
    <text evidence="3">The sequence shown here is derived from an EMBL/GenBank/DDBJ whole genome shotgun (WGS) entry which is preliminary data.</text>
</comment>
<feature type="compositionally biased region" description="Acidic residues" evidence="2">
    <location>
        <begin position="114"/>
        <end position="130"/>
    </location>
</feature>
<protein>
    <submittedName>
        <fullName evidence="3">Uncharacterized protein</fullName>
    </submittedName>
</protein>
<proteinExistence type="predicted"/>
<reference evidence="3" key="2">
    <citation type="submission" date="2022-01" db="EMBL/GenBank/DDBJ databases">
        <authorList>
            <person name="Yamashiro T."/>
            <person name="Shiraishi A."/>
            <person name="Satake H."/>
            <person name="Nakayama K."/>
        </authorList>
    </citation>
    <scope>NUCLEOTIDE SEQUENCE</scope>
</reference>
<name>A0ABQ5C4V5_9ASTR</name>
<keyword evidence="4" id="KW-1185">Reference proteome</keyword>
<evidence type="ECO:0000313" key="3">
    <source>
        <dbReference type="EMBL" id="GJT21559.1"/>
    </source>
</evidence>
<feature type="non-terminal residue" evidence="3">
    <location>
        <position position="274"/>
    </location>
</feature>
<sequence>MNNQPSPRCGERLQRSIQFGTHTKSKGKEKEKVDVARGKGIELLSEVALTEKALLKEVRNKSLRDFHKTHPSGSGKGAEKPPSVEKITPTVTSEGTGDKPGVPDVTKDNSTEKEEVDQENESEDDEIESDEDKKTDDTTDQFDDDVDARLEEPTQTGKEVVQGEGADVEMNEAQQRNKNLETTQEQVVDDAHVTITIVSTITKKTEVPITSSSLSSDLASKFLNFSDIPQADVEIVSSLDGHVHHEVPRSKVPTLLSVPVSVILESSPILTNIP</sequence>
<evidence type="ECO:0000313" key="4">
    <source>
        <dbReference type="Proteomes" id="UP001151760"/>
    </source>
</evidence>
<evidence type="ECO:0000256" key="1">
    <source>
        <dbReference type="SAM" id="Coils"/>
    </source>
</evidence>
<keyword evidence="1" id="KW-0175">Coiled coil</keyword>
<feature type="region of interest" description="Disordered" evidence="2">
    <location>
        <begin position="1"/>
        <end position="34"/>
    </location>
</feature>
<feature type="region of interest" description="Disordered" evidence="2">
    <location>
        <begin position="58"/>
        <end position="142"/>
    </location>
</feature>
<dbReference type="EMBL" id="BQNB010013898">
    <property type="protein sequence ID" value="GJT21559.1"/>
    <property type="molecule type" value="Genomic_DNA"/>
</dbReference>
<feature type="compositionally biased region" description="Basic and acidic residues" evidence="2">
    <location>
        <begin position="58"/>
        <end position="68"/>
    </location>
</feature>
<evidence type="ECO:0000256" key="2">
    <source>
        <dbReference type="SAM" id="MobiDB-lite"/>
    </source>
</evidence>